<protein>
    <submittedName>
        <fullName evidence="2">Uncharacterized protein</fullName>
    </submittedName>
</protein>
<dbReference type="Proteomes" id="UP000605986">
    <property type="component" value="Unassembled WGS sequence"/>
</dbReference>
<comment type="caution">
    <text evidence="2">The sequence shown here is derived from an EMBL/GenBank/DDBJ whole genome shotgun (WGS) entry which is preliminary data.</text>
</comment>
<reference evidence="2" key="1">
    <citation type="submission" date="2020-01" db="EMBL/GenBank/DDBJ databases">
        <title>Identification and distribution of gene clusters putatively required for synthesis of sphingolipid metabolism inhibitors in phylogenetically diverse species of the filamentous fungus Fusarium.</title>
        <authorList>
            <person name="Kim H.-S."/>
            <person name="Busman M."/>
            <person name="Brown D.W."/>
            <person name="Divon H."/>
            <person name="Uhlig S."/>
            <person name="Proctor R.H."/>
        </authorList>
    </citation>
    <scope>NUCLEOTIDE SEQUENCE</scope>
    <source>
        <strain evidence="2">NRRL 53441</strain>
    </source>
</reference>
<evidence type="ECO:0000256" key="1">
    <source>
        <dbReference type="SAM" id="Coils"/>
    </source>
</evidence>
<organism evidence="2 3">
    <name type="scientific">Fusarium austroafricanum</name>
    <dbReference type="NCBI Taxonomy" id="2364996"/>
    <lineage>
        <taxon>Eukaryota</taxon>
        <taxon>Fungi</taxon>
        <taxon>Dikarya</taxon>
        <taxon>Ascomycota</taxon>
        <taxon>Pezizomycotina</taxon>
        <taxon>Sordariomycetes</taxon>
        <taxon>Hypocreomycetidae</taxon>
        <taxon>Hypocreales</taxon>
        <taxon>Nectriaceae</taxon>
        <taxon>Fusarium</taxon>
        <taxon>Fusarium concolor species complex</taxon>
    </lineage>
</organism>
<dbReference type="OrthoDB" id="5362512at2759"/>
<dbReference type="AlphaFoldDB" id="A0A8H4KQW1"/>
<evidence type="ECO:0000313" key="3">
    <source>
        <dbReference type="Proteomes" id="UP000605986"/>
    </source>
</evidence>
<keyword evidence="3" id="KW-1185">Reference proteome</keyword>
<keyword evidence="1" id="KW-0175">Coiled coil</keyword>
<name>A0A8H4KQW1_9HYPO</name>
<evidence type="ECO:0000313" key="2">
    <source>
        <dbReference type="EMBL" id="KAF4455800.1"/>
    </source>
</evidence>
<sequence length="235" mass="28116">MSSSQLPAWYYRVSAIVRNRNGIILWDFDEDISDLDETSQDQAIIYDGPDAGEYHRLREKREERKRGFFQRKEYIRKKTEEAREEEKQKQREVQAAYETLEISMSMNSINELGPIDTNFYLYCQDYFDYFYDPSPYGWMTRKVRFEYKEGYSNVLNGQLWLNPNFDFELVPFTPPEHQSLEHHEIQTSDGRFTIIIQFIDKDHLILRSSRDLVFSGRPQDARGPETFVFMGDYND</sequence>
<accession>A0A8H4KQW1</accession>
<dbReference type="EMBL" id="JAADJG010000080">
    <property type="protein sequence ID" value="KAF4455800.1"/>
    <property type="molecule type" value="Genomic_DNA"/>
</dbReference>
<proteinExistence type="predicted"/>
<feature type="coiled-coil region" evidence="1">
    <location>
        <begin position="75"/>
        <end position="103"/>
    </location>
</feature>
<gene>
    <name evidence="2" type="ORF">F53441_1999</name>
</gene>